<dbReference type="GeneID" id="39491049"/>
<dbReference type="EMBL" id="CP032827">
    <property type="protein sequence ID" value="AYJ84657.1"/>
    <property type="molecule type" value="Genomic_DNA"/>
</dbReference>
<keyword evidence="1" id="KW-0614">Plasmid</keyword>
<evidence type="ECO:0008006" key="3">
    <source>
        <dbReference type="Google" id="ProtNLM"/>
    </source>
</evidence>
<geneLocation type="plasmid" evidence="1">
    <name>unnamed2</name>
</geneLocation>
<name>A0A494T5P0_SPHPE</name>
<accession>A0A494T5P0</accession>
<sequence length="69" mass="7524">MPKDVKLPEPTHIIQRAFQLARQGQCMNVDEIRATLTDEGYENVTRHMAGPGLARQLRGIIAAAKAPGA</sequence>
<dbReference type="OrthoDB" id="7205828at2"/>
<evidence type="ECO:0000313" key="1">
    <source>
        <dbReference type="EMBL" id="AYJ84657.1"/>
    </source>
</evidence>
<evidence type="ECO:0000313" key="2">
    <source>
        <dbReference type="Proteomes" id="UP000276254"/>
    </source>
</evidence>
<dbReference type="AlphaFoldDB" id="A0A494T5P0"/>
<dbReference type="KEGG" id="spha:D3Y57_00710"/>
<dbReference type="RefSeq" id="WP_121150435.1">
    <property type="nucleotide sequence ID" value="NZ_CP032827.1"/>
</dbReference>
<protein>
    <recommendedName>
        <fullName evidence="3">KfrA N-terminal DNA-binding domain-containing protein</fullName>
    </recommendedName>
</protein>
<proteinExistence type="predicted"/>
<organism evidence="1 2">
    <name type="scientific">Sphingomonas paeninsulae</name>
    <dbReference type="NCBI Taxonomy" id="2319844"/>
    <lineage>
        <taxon>Bacteria</taxon>
        <taxon>Pseudomonadati</taxon>
        <taxon>Pseudomonadota</taxon>
        <taxon>Alphaproteobacteria</taxon>
        <taxon>Sphingomonadales</taxon>
        <taxon>Sphingomonadaceae</taxon>
        <taxon>Sphingomonas</taxon>
    </lineage>
</organism>
<dbReference type="Proteomes" id="UP000276254">
    <property type="component" value="Plasmid unnamed2"/>
</dbReference>
<keyword evidence="2" id="KW-1185">Reference proteome</keyword>
<gene>
    <name evidence="1" type="ORF">D3Y57_00710</name>
</gene>
<reference evidence="1 2" key="1">
    <citation type="submission" date="2018-09" db="EMBL/GenBank/DDBJ databases">
        <title>Sphingomonas peninsula sp. nov., isolated from fildes peninsula, Antarctic soil.</title>
        <authorList>
            <person name="Yingchao G."/>
        </authorList>
    </citation>
    <scope>NUCLEOTIDE SEQUENCE [LARGE SCALE GENOMIC DNA]</scope>
    <source>
        <strain evidence="1 2">YZ-8</strain>
        <plasmid evidence="1 2">unnamed2</plasmid>
    </source>
</reference>